<keyword evidence="5" id="KW-0436">Ligase</keyword>
<dbReference type="GO" id="GO:0016874">
    <property type="term" value="F:ligase activity"/>
    <property type="evidence" value="ECO:0007669"/>
    <property type="project" value="UniProtKB-KW"/>
</dbReference>
<dbReference type="PANTHER" id="PTHR32004:SF1">
    <property type="entry name" value="TRNA LIGASE"/>
    <property type="match status" value="1"/>
</dbReference>
<evidence type="ECO:0000313" key="5">
    <source>
        <dbReference type="EMBL" id="KIR80865.1"/>
    </source>
</evidence>
<dbReference type="InterPro" id="IPR015966">
    <property type="entry name" value="tRNA_lig_kin_fungi"/>
</dbReference>
<proteinExistence type="predicted"/>
<dbReference type="InterPro" id="IPR015965">
    <property type="entry name" value="tRNA_lig_PDEase"/>
</dbReference>
<protein>
    <submittedName>
        <fullName evidence="5">tRNA ligase</fullName>
    </submittedName>
</protein>
<dbReference type="Pfam" id="PF08302">
    <property type="entry name" value="tRNA_lig_CPD"/>
    <property type="match status" value="1"/>
</dbReference>
<feature type="region of interest" description="Disordered" evidence="1">
    <location>
        <begin position="254"/>
        <end position="284"/>
    </location>
</feature>
<dbReference type="InterPro" id="IPR027417">
    <property type="entry name" value="P-loop_NTPase"/>
</dbReference>
<dbReference type="InterPro" id="IPR019039">
    <property type="entry name" value="T4-Rnl1-like_N"/>
</dbReference>
<name>A0ABR5BYZ4_9TREE</name>
<evidence type="ECO:0000259" key="4">
    <source>
        <dbReference type="Pfam" id="PF09511"/>
    </source>
</evidence>
<dbReference type="EMBL" id="KN848630">
    <property type="protein sequence ID" value="KIR80865.1"/>
    <property type="molecule type" value="Genomic_DNA"/>
</dbReference>
<dbReference type="Pfam" id="PF08303">
    <property type="entry name" value="tRNA_lig_kinase"/>
    <property type="match status" value="1"/>
</dbReference>
<dbReference type="SUPFAM" id="SSF52540">
    <property type="entry name" value="P-loop containing nucleoside triphosphate hydrolases"/>
    <property type="match status" value="1"/>
</dbReference>
<dbReference type="Gene3D" id="3.40.50.300">
    <property type="entry name" value="P-loop containing nucleotide triphosphate hydrolases"/>
    <property type="match status" value="1"/>
</dbReference>
<keyword evidence="6" id="KW-1185">Reference proteome</keyword>
<evidence type="ECO:0000313" key="6">
    <source>
        <dbReference type="Proteomes" id="UP000054272"/>
    </source>
</evidence>
<accession>A0ABR5BYZ4</accession>
<evidence type="ECO:0000256" key="1">
    <source>
        <dbReference type="SAM" id="MobiDB-lite"/>
    </source>
</evidence>
<sequence length="1069" mass="119654">MRMGMRLSAAKRYAETSRYNSAAVGGRGQMSGGSGQSGGGGEGKILPVSVLGHYVNWSCSGRLLTRSPPRMSLAQPQPQSQPSTYASKHPESTSHLLNALRNLHATDPKAIRTTVHRYPAALYTHGQNDHARDRLITSWKMTEHMYFKKSLVFPTLARGLFTEEVLEGDPVLPSGECSDQARSDPDALKERIVLRGYDKFFNIGEVAWTEWDAMKQHTQGPYYLTLKSNGCLILISALSPTHLIVASKHSLGTTTTTEGVDLPRTEKPIDKEKPAQECGKSALGPEISQIRTISSFPPTVRSLDEPFKDLTLEQSQASQSVSKNALKKAEKAALKHAQKQKNEDKSGNSAQSIAAEEKKEIKEHEEAQQHAEVGRRWLKRTLESSGKTEKELAQKLWEKNLTAVLELCDDFFEEHVIATPEHWTGLHLHGLNSNTPHFSTSSPSDVAAFAKEFGFIQTKYIQLESLEQVKSFTTDLAQSGTWEGEMIEGFVVRCTVKNGQDGMIQGAPPYRANSPFFFKVKFEEPYLLYRQFREITRVMLPLLESTNTQKKEEIWKKVRSRAKRPEVKVYSTWVGKMMEKEPELFEDYNRGVIRVRERFLKWAEEDGKKQWDDARAGKIDKEQRSGNRDGLPRKWIVVPAAIPGCGKTLLGVALSRIFGLAHTQSDDITAKRTAPTFIKNVTDLLVTNDIVFADRCNHIPKHYDELAKIAEDRKLQKFDTRLICITWDLDTFPYYRLLRILSDRVVARGENHQTLRPDPTLDAEHEAVVGKFIRDYTPPDPAVFEDIISVNVMDSAEVTLTKAVQGLVKSLGLTTPSEDVINQGLEAASLYKPTTPYHPAARHGKSTRYFAVAPEINLYELTSKAIGPFRDTEKGQSAWLFLDELYKRGRITAKPHVTLTHENNVKAEMEARSRTGACESKDDSELVQSPGPEEILWETCKSIATSKYPPLYSFSLTHLVWDGRTMAFCLSGLSPMASSAEDGAVSPSVCHDLDNVLPQATRTYLHVTVGTRDVDVPAFESRSLVKIVRERLEADEQEGEIEEVVANGGSVKWMKIGPARSEGRIRGMA</sequence>
<evidence type="ECO:0000259" key="3">
    <source>
        <dbReference type="Pfam" id="PF08303"/>
    </source>
</evidence>
<feature type="region of interest" description="Disordered" evidence="1">
    <location>
        <begin position="68"/>
        <end position="92"/>
    </location>
</feature>
<gene>
    <name evidence="5" type="ORF">I306_02322</name>
</gene>
<dbReference type="Proteomes" id="UP000054272">
    <property type="component" value="Unassembled WGS sequence"/>
</dbReference>
<reference evidence="5 6" key="1">
    <citation type="submission" date="2015-01" db="EMBL/GenBank/DDBJ databases">
        <title>The Genome Sequence of Cryptococcus gattii EJB2.</title>
        <authorList>
            <consortium name="The Broad Institute Genomics Platform"/>
            <person name="Cuomo C."/>
            <person name="Litvintseva A."/>
            <person name="Chen Y."/>
            <person name="Heitman J."/>
            <person name="Sun S."/>
            <person name="Springer D."/>
            <person name="Dromer F."/>
            <person name="Young S."/>
            <person name="Zeng Q."/>
            <person name="Gargeya S."/>
            <person name="Abouelleil A."/>
            <person name="Alvarado L."/>
            <person name="Chapman S.B."/>
            <person name="Gainer-Dewar J."/>
            <person name="Goldberg J."/>
            <person name="Griggs A."/>
            <person name="Gujja S."/>
            <person name="Hansen M."/>
            <person name="Howarth C."/>
            <person name="Imamovic A."/>
            <person name="Larimer J."/>
            <person name="Murphy C."/>
            <person name="Naylor J."/>
            <person name="Pearson M."/>
            <person name="Priest M."/>
            <person name="Roberts A."/>
            <person name="Saif S."/>
            <person name="Shea T."/>
            <person name="Sykes S."/>
            <person name="Wortman J."/>
            <person name="Nusbaum C."/>
            <person name="Birren B."/>
        </authorList>
    </citation>
    <scope>NUCLEOTIDE SEQUENCE [LARGE SCALE GENOMIC DNA]</scope>
    <source>
        <strain evidence="5 6">EJB2</strain>
    </source>
</reference>
<feature type="region of interest" description="Disordered" evidence="1">
    <location>
        <begin position="21"/>
        <end position="41"/>
    </location>
</feature>
<feature type="compositionally biased region" description="Gly residues" evidence="1">
    <location>
        <begin position="25"/>
        <end position="41"/>
    </location>
</feature>
<feature type="domain" description="tRNA ligase phosphodiesterase" evidence="2">
    <location>
        <begin position="842"/>
        <end position="1048"/>
    </location>
</feature>
<evidence type="ECO:0000259" key="2">
    <source>
        <dbReference type="Pfam" id="PF08302"/>
    </source>
</evidence>
<feature type="domain" description="T4 RNA ligase 1-like N-terminal" evidence="4">
    <location>
        <begin position="352"/>
        <end position="527"/>
    </location>
</feature>
<organism evidence="5 6">
    <name type="scientific">Cryptococcus gattii EJB2</name>
    <dbReference type="NCBI Taxonomy" id="1296103"/>
    <lineage>
        <taxon>Eukaryota</taxon>
        <taxon>Fungi</taxon>
        <taxon>Dikarya</taxon>
        <taxon>Basidiomycota</taxon>
        <taxon>Agaricomycotina</taxon>
        <taxon>Tremellomycetes</taxon>
        <taxon>Tremellales</taxon>
        <taxon>Cryptococcaceae</taxon>
        <taxon>Cryptococcus</taxon>
        <taxon>Cryptococcus gattii species complex</taxon>
    </lineage>
</organism>
<feature type="region of interest" description="Disordered" evidence="1">
    <location>
        <begin position="314"/>
        <end position="372"/>
    </location>
</feature>
<feature type="compositionally biased region" description="Basic and acidic residues" evidence="1">
    <location>
        <begin position="355"/>
        <end position="372"/>
    </location>
</feature>
<dbReference type="Pfam" id="PF09511">
    <property type="entry name" value="RNA_lig_T4_1"/>
    <property type="match status" value="2"/>
</dbReference>
<feature type="domain" description="tRNA ligase kinase" evidence="3">
    <location>
        <begin position="636"/>
        <end position="782"/>
    </location>
</feature>
<feature type="compositionally biased region" description="Basic and acidic residues" evidence="1">
    <location>
        <begin position="261"/>
        <end position="275"/>
    </location>
</feature>
<feature type="domain" description="T4 RNA ligase 1-like N-terminal" evidence="4">
    <location>
        <begin position="157"/>
        <end position="257"/>
    </location>
</feature>
<dbReference type="PANTHER" id="PTHR32004">
    <property type="entry name" value="TRNA LIGASE"/>
    <property type="match status" value="1"/>
</dbReference>